<dbReference type="Proteomes" id="UP000009168">
    <property type="component" value="Unassembled WGS sequence"/>
</dbReference>
<dbReference type="InParanoid" id="W7XIG6"/>
<dbReference type="RefSeq" id="XP_012652843.1">
    <property type="nucleotide sequence ID" value="XM_012797389.1"/>
</dbReference>
<sequence>MRGIANLRSNQKKKQGESLLFSISPLQFTSLFLILFSFVNNQEGKRNITPMFLASGHYLRNIAKINYSDSIQNIQILPQNLLQINLKHILFAFDQSRKYHEKLSKQTTSSQNIFEKEFTQALSLYLLDKSCYLKSYSFKTSCKVQIFMRLSYQHHYQENNKQKIEFKLPFIVFYVNSPAFKQQFSYFTSTNQDSQKRFNSQRLQTNTLPPPLSHSLKVKTGICMCQALFFTNQKQSPHKKLSSISDQSQIQAGSKPQLTLNAFDQKFRLSHKFTRQVFHLNTLFTRSF</sequence>
<keyword evidence="1" id="KW-1133">Transmembrane helix</keyword>
<accession>W7XIG6</accession>
<dbReference type="GeneID" id="24436993"/>
<gene>
    <name evidence="2" type="ORF">TTHERM_000049416</name>
</gene>
<evidence type="ECO:0000313" key="3">
    <source>
        <dbReference type="Proteomes" id="UP000009168"/>
    </source>
</evidence>
<dbReference type="AlphaFoldDB" id="W7XIG6"/>
<feature type="transmembrane region" description="Helical" evidence="1">
    <location>
        <begin position="20"/>
        <end position="39"/>
    </location>
</feature>
<dbReference type="KEGG" id="tet:TTHERM_000049416"/>
<evidence type="ECO:0000256" key="1">
    <source>
        <dbReference type="SAM" id="Phobius"/>
    </source>
</evidence>
<evidence type="ECO:0000313" key="2">
    <source>
        <dbReference type="EMBL" id="EWS74621.1"/>
    </source>
</evidence>
<keyword evidence="1 2" id="KW-0812">Transmembrane</keyword>
<dbReference type="EMBL" id="GG662712">
    <property type="protein sequence ID" value="EWS74621.1"/>
    <property type="molecule type" value="Genomic_DNA"/>
</dbReference>
<name>W7XIG6_TETTS</name>
<keyword evidence="3" id="KW-1185">Reference proteome</keyword>
<keyword evidence="1" id="KW-0472">Membrane</keyword>
<protein>
    <submittedName>
        <fullName evidence="2">Transmembrane protein, putative</fullName>
    </submittedName>
</protein>
<proteinExistence type="predicted"/>
<organism evidence="2 3">
    <name type="scientific">Tetrahymena thermophila (strain SB210)</name>
    <dbReference type="NCBI Taxonomy" id="312017"/>
    <lineage>
        <taxon>Eukaryota</taxon>
        <taxon>Sar</taxon>
        <taxon>Alveolata</taxon>
        <taxon>Ciliophora</taxon>
        <taxon>Intramacronucleata</taxon>
        <taxon>Oligohymenophorea</taxon>
        <taxon>Hymenostomatida</taxon>
        <taxon>Tetrahymenina</taxon>
        <taxon>Tetrahymenidae</taxon>
        <taxon>Tetrahymena</taxon>
    </lineage>
</organism>
<reference evidence="3" key="1">
    <citation type="journal article" date="2006" name="PLoS Biol.">
        <title>Macronuclear genome sequence of the ciliate Tetrahymena thermophila, a model eukaryote.</title>
        <authorList>
            <person name="Eisen J.A."/>
            <person name="Coyne R.S."/>
            <person name="Wu M."/>
            <person name="Wu D."/>
            <person name="Thiagarajan M."/>
            <person name="Wortman J.R."/>
            <person name="Badger J.H."/>
            <person name="Ren Q."/>
            <person name="Amedeo P."/>
            <person name="Jones K.M."/>
            <person name="Tallon L.J."/>
            <person name="Delcher A.L."/>
            <person name="Salzberg S.L."/>
            <person name="Silva J.C."/>
            <person name="Haas B.J."/>
            <person name="Majoros W.H."/>
            <person name="Farzad M."/>
            <person name="Carlton J.M."/>
            <person name="Smith R.K. Jr."/>
            <person name="Garg J."/>
            <person name="Pearlman R.E."/>
            <person name="Karrer K.M."/>
            <person name="Sun L."/>
            <person name="Manning G."/>
            <person name="Elde N.C."/>
            <person name="Turkewitz A.P."/>
            <person name="Asai D.J."/>
            <person name="Wilkes D.E."/>
            <person name="Wang Y."/>
            <person name="Cai H."/>
            <person name="Collins K."/>
            <person name="Stewart B.A."/>
            <person name="Lee S.R."/>
            <person name="Wilamowska K."/>
            <person name="Weinberg Z."/>
            <person name="Ruzzo W.L."/>
            <person name="Wloga D."/>
            <person name="Gaertig J."/>
            <person name="Frankel J."/>
            <person name="Tsao C.-C."/>
            <person name="Gorovsky M.A."/>
            <person name="Keeling P.J."/>
            <person name="Waller R.F."/>
            <person name="Patron N.J."/>
            <person name="Cherry J.M."/>
            <person name="Stover N.A."/>
            <person name="Krieger C.J."/>
            <person name="del Toro C."/>
            <person name="Ryder H.F."/>
            <person name="Williamson S.C."/>
            <person name="Barbeau R.A."/>
            <person name="Hamilton E.P."/>
            <person name="Orias E."/>
        </authorList>
    </citation>
    <scope>NUCLEOTIDE SEQUENCE [LARGE SCALE GENOMIC DNA]</scope>
    <source>
        <strain evidence="3">SB210</strain>
    </source>
</reference>